<gene>
    <name evidence="2" type="ORF">PSQ19_13935</name>
</gene>
<dbReference type="RefSeq" id="WP_282218222.1">
    <property type="nucleotide sequence ID" value="NZ_CP118246.1"/>
</dbReference>
<dbReference type="InterPro" id="IPR019253">
    <property type="entry name" value="DUF2244_TM"/>
</dbReference>
<accession>A0ABY7YKU5</accession>
<protein>
    <submittedName>
        <fullName evidence="2">DUF2244 domain-containing protein</fullName>
    </submittedName>
</protein>
<dbReference type="EMBL" id="CP118246">
    <property type="protein sequence ID" value="WDR01812.1"/>
    <property type="molecule type" value="Genomic_DNA"/>
</dbReference>
<keyword evidence="3" id="KW-1185">Reference proteome</keyword>
<sequence>MQDITTTPLLSAELTPHRALTRRGRWLIIAGAAIMGAMPAMISLALGAWPIVLCVAGAVLAIALALNYTHKDGQRRERIVVWTDRLEVTQIGPRGHTRLRKFQPTAVRLIIDRDFDERTTALYIRSARDKLEIGEFLSADEKSSFAKAFGTALRKARIRAVKTGS</sequence>
<feature type="transmembrane region" description="Helical" evidence="1">
    <location>
        <begin position="48"/>
        <end position="68"/>
    </location>
</feature>
<name>A0ABY7YKU5_9HYPH</name>
<keyword evidence="1" id="KW-0472">Membrane</keyword>
<evidence type="ECO:0000313" key="2">
    <source>
        <dbReference type="EMBL" id="WDR01812.1"/>
    </source>
</evidence>
<evidence type="ECO:0000313" key="3">
    <source>
        <dbReference type="Proteomes" id="UP001220530"/>
    </source>
</evidence>
<feature type="transmembrane region" description="Helical" evidence="1">
    <location>
        <begin position="26"/>
        <end position="42"/>
    </location>
</feature>
<dbReference type="Proteomes" id="UP001220530">
    <property type="component" value="Chromosome"/>
</dbReference>
<keyword evidence="1" id="KW-0812">Transmembrane</keyword>
<evidence type="ECO:0000256" key="1">
    <source>
        <dbReference type="SAM" id="Phobius"/>
    </source>
</evidence>
<proteinExistence type="predicted"/>
<organism evidence="2 3">
    <name type="scientific">Devosia algicola</name>
    <dbReference type="NCBI Taxonomy" id="3026418"/>
    <lineage>
        <taxon>Bacteria</taxon>
        <taxon>Pseudomonadati</taxon>
        <taxon>Pseudomonadota</taxon>
        <taxon>Alphaproteobacteria</taxon>
        <taxon>Hyphomicrobiales</taxon>
        <taxon>Devosiaceae</taxon>
        <taxon>Devosia</taxon>
    </lineage>
</organism>
<reference evidence="2 3" key="1">
    <citation type="submission" date="2023-02" db="EMBL/GenBank/DDBJ databases">
        <title>Devosia algicola sp. nov., isolated from the phycosphere of marine algae.</title>
        <authorList>
            <person name="Kim J.M."/>
            <person name="Lee J.K."/>
            <person name="Choi B.J."/>
            <person name="Bayburt H."/>
            <person name="Jeon C.O."/>
        </authorList>
    </citation>
    <scope>NUCLEOTIDE SEQUENCE [LARGE SCALE GENOMIC DNA]</scope>
    <source>
        <strain evidence="2 3">G20-9</strain>
    </source>
</reference>
<dbReference type="Pfam" id="PF10003">
    <property type="entry name" value="DUF2244"/>
    <property type="match status" value="1"/>
</dbReference>
<keyword evidence="1" id="KW-1133">Transmembrane helix</keyword>